<name>A0A4Z0GG94_9BACL</name>
<comment type="caution">
    <text evidence="2">The sequence shown here is derived from an EMBL/GenBank/DDBJ whole genome shotgun (WGS) entry which is preliminary data.</text>
</comment>
<dbReference type="NCBIfam" id="NF033559">
    <property type="entry name" value="transpos_IS1634"/>
    <property type="match status" value="1"/>
</dbReference>
<accession>A0A4Z0GG94</accession>
<dbReference type="InterPro" id="IPR047654">
    <property type="entry name" value="IS1634_transpos"/>
</dbReference>
<evidence type="ECO:0000313" key="2">
    <source>
        <dbReference type="EMBL" id="TGA95382.1"/>
    </source>
</evidence>
<dbReference type="SUPFAM" id="SSF53098">
    <property type="entry name" value="Ribonuclease H-like"/>
    <property type="match status" value="1"/>
</dbReference>
<evidence type="ECO:0000259" key="1">
    <source>
        <dbReference type="Pfam" id="PF01609"/>
    </source>
</evidence>
<proteinExistence type="predicted"/>
<dbReference type="InterPro" id="IPR002559">
    <property type="entry name" value="Transposase_11"/>
</dbReference>
<dbReference type="OrthoDB" id="2492750at2"/>
<dbReference type="PANTHER" id="PTHR34614">
    <property type="match status" value="1"/>
</dbReference>
<sequence length="534" mass="62654">MGIVYQTNKKTGITYVYRNEPYWDKEKKQSRAKRTLIGKLDSETREIIPTRAYKKKEARQAEQVKPGPVPITRMRRTFYGASYLFDQIGKLTGVREDLKACFPDTYKQILSIAYYLILEGKNSLSRFSHWQKLHAHPFGQDIPSQRSSDLFQLIDEEGRMTFFQKQGKRRIEKEYWAFDSTSISSYSDTLKQVKNGRNKEHDFLPQINLALLFGEQSGLPFYYRKLPGAITDVQTVRQLMAEFDVMGYKKVNVVMDRGFYSRENINALYRHHQKFIIGVQVRLKFVKTELEQVREKLKLWSNFDAQFNTYGVCQMITWAYEQERPYKGDVLKGKRRAYLHLFYNPEKAAKDQAAMNDYLTGLHQDLVDHTLKEHRMKDYATYFEVTETPKRGRKIKPREEAMREAAKNYGYFALLSNDVTDPFEALSLYRSKDIVEKAFGNLKERLNFRRMQVSSELTLNGKIFVEFIALIYLSYVKKRMQDAQLFHQWTLQGVLDELDTIECFEAPDHGRVLGELTKKQKALYDALGVSYPSL</sequence>
<dbReference type="InterPro" id="IPR012337">
    <property type="entry name" value="RNaseH-like_sf"/>
</dbReference>
<gene>
    <name evidence="2" type="ORF">E4665_17995</name>
</gene>
<reference evidence="2 3" key="1">
    <citation type="journal article" date="2015" name="Int. J. Syst. Evol. Microbiol.">
        <title>Sporolactobacillus shoreae sp. nov. and Sporolactobacillus spathodeae sp. nov., two spore-forming lactic acid bacteria isolated from tree barks in Thailand.</title>
        <authorList>
            <person name="Thamacharoensuk T."/>
            <person name="Kitahara M."/>
            <person name="Ohkuma M."/>
            <person name="Thongchul N."/>
            <person name="Tanasupawat S."/>
        </authorList>
    </citation>
    <scope>NUCLEOTIDE SEQUENCE [LARGE SCALE GENOMIC DNA]</scope>
    <source>
        <strain evidence="2 3">BK92</strain>
    </source>
</reference>
<dbReference type="AlphaFoldDB" id="A0A4Z0GG94"/>
<dbReference type="Pfam" id="PF01609">
    <property type="entry name" value="DDE_Tnp_1"/>
    <property type="match status" value="1"/>
</dbReference>
<evidence type="ECO:0000313" key="3">
    <source>
        <dbReference type="Proteomes" id="UP000298347"/>
    </source>
</evidence>
<feature type="domain" description="Transposase IS4-like" evidence="1">
    <location>
        <begin position="177"/>
        <end position="470"/>
    </location>
</feature>
<dbReference type="GO" id="GO:0003677">
    <property type="term" value="F:DNA binding"/>
    <property type="evidence" value="ECO:0007669"/>
    <property type="project" value="InterPro"/>
</dbReference>
<keyword evidence="3" id="KW-1185">Reference proteome</keyword>
<dbReference type="Proteomes" id="UP000298347">
    <property type="component" value="Unassembled WGS sequence"/>
</dbReference>
<dbReference type="GO" id="GO:0004803">
    <property type="term" value="F:transposase activity"/>
    <property type="evidence" value="ECO:0007669"/>
    <property type="project" value="InterPro"/>
</dbReference>
<organism evidence="2 3">
    <name type="scientific">Sporolactobacillus shoreae</name>
    <dbReference type="NCBI Taxonomy" id="1465501"/>
    <lineage>
        <taxon>Bacteria</taxon>
        <taxon>Bacillati</taxon>
        <taxon>Bacillota</taxon>
        <taxon>Bacilli</taxon>
        <taxon>Bacillales</taxon>
        <taxon>Sporolactobacillaceae</taxon>
        <taxon>Sporolactobacillus</taxon>
    </lineage>
</organism>
<dbReference type="EMBL" id="SRJD01000059">
    <property type="protein sequence ID" value="TGA95382.1"/>
    <property type="molecule type" value="Genomic_DNA"/>
</dbReference>
<dbReference type="RefSeq" id="WP_135350177.1">
    <property type="nucleotide sequence ID" value="NZ_SRJD01000059.1"/>
</dbReference>
<dbReference type="GO" id="GO:0006313">
    <property type="term" value="P:DNA transposition"/>
    <property type="evidence" value="ECO:0007669"/>
    <property type="project" value="InterPro"/>
</dbReference>
<dbReference type="PANTHER" id="PTHR34614:SF2">
    <property type="entry name" value="TRANSPOSASE IS4-LIKE DOMAIN-CONTAINING PROTEIN"/>
    <property type="match status" value="1"/>
</dbReference>
<protein>
    <submittedName>
        <fullName evidence="2">IS1634 family transposase</fullName>
    </submittedName>
</protein>